<proteinExistence type="predicted"/>
<gene>
    <name evidence="2" type="ORF">HID58_021271</name>
</gene>
<reference evidence="2 3" key="1">
    <citation type="submission" date="2021-05" db="EMBL/GenBank/DDBJ databases">
        <title>Genome Assembly of Synthetic Allotetraploid Brassica napus Reveals Homoeologous Exchanges between Subgenomes.</title>
        <authorList>
            <person name="Davis J.T."/>
        </authorList>
    </citation>
    <scope>NUCLEOTIDE SEQUENCE [LARGE SCALE GENOMIC DNA]</scope>
    <source>
        <strain evidence="3">cv. Da-Ae</strain>
        <tissue evidence="2">Seedling</tissue>
    </source>
</reference>
<accession>A0ABQ8CVY1</accession>
<dbReference type="EMBL" id="JAGKQM010000006">
    <property type="protein sequence ID" value="KAH0921253.1"/>
    <property type="molecule type" value="Genomic_DNA"/>
</dbReference>
<feature type="compositionally biased region" description="Basic and acidic residues" evidence="1">
    <location>
        <begin position="1"/>
        <end position="10"/>
    </location>
</feature>
<dbReference type="InterPro" id="IPR051044">
    <property type="entry name" value="MAG_DAG_Lipase"/>
</dbReference>
<dbReference type="InterPro" id="IPR029058">
    <property type="entry name" value="AB_hydrolase_fold"/>
</dbReference>
<evidence type="ECO:0000313" key="2">
    <source>
        <dbReference type="EMBL" id="KAH0921253.1"/>
    </source>
</evidence>
<organism evidence="2 3">
    <name type="scientific">Brassica napus</name>
    <name type="common">Rape</name>
    <dbReference type="NCBI Taxonomy" id="3708"/>
    <lineage>
        <taxon>Eukaryota</taxon>
        <taxon>Viridiplantae</taxon>
        <taxon>Streptophyta</taxon>
        <taxon>Embryophyta</taxon>
        <taxon>Tracheophyta</taxon>
        <taxon>Spermatophyta</taxon>
        <taxon>Magnoliopsida</taxon>
        <taxon>eudicotyledons</taxon>
        <taxon>Gunneridae</taxon>
        <taxon>Pentapetalae</taxon>
        <taxon>rosids</taxon>
        <taxon>malvids</taxon>
        <taxon>Brassicales</taxon>
        <taxon>Brassicaceae</taxon>
        <taxon>Brassiceae</taxon>
        <taxon>Brassica</taxon>
    </lineage>
</organism>
<dbReference type="Proteomes" id="UP000824890">
    <property type="component" value="Unassembled WGS sequence"/>
</dbReference>
<protein>
    <recommendedName>
        <fullName evidence="4">Serine aminopeptidase S33 domain-containing protein</fullName>
    </recommendedName>
</protein>
<comment type="caution">
    <text evidence="2">The sequence shown here is derived from an EMBL/GenBank/DDBJ whole genome shotgun (WGS) entry which is preliminary data.</text>
</comment>
<keyword evidence="3" id="KW-1185">Reference proteome</keyword>
<name>A0ABQ8CVY1_BRANA</name>
<evidence type="ECO:0008006" key="4">
    <source>
        <dbReference type="Google" id="ProtNLM"/>
    </source>
</evidence>
<evidence type="ECO:0000313" key="3">
    <source>
        <dbReference type="Proteomes" id="UP000824890"/>
    </source>
</evidence>
<feature type="region of interest" description="Disordered" evidence="1">
    <location>
        <begin position="1"/>
        <end position="22"/>
    </location>
</feature>
<dbReference type="Gene3D" id="3.40.50.1820">
    <property type="entry name" value="alpha/beta hydrolase"/>
    <property type="match status" value="1"/>
</dbReference>
<sequence length="196" mass="22567">MDKTTHEKIQNHKTHKVSGNNNLSRFGFDSMSEHQIAPEINFWEETSEEDYFNLRGMIGSKSFFTSPLFTRSWLPSPSSTDDLLEKTIKGEEKKPTATRNPMRYSEQSRLGTVMELLRVTDYLGKKLKDVSISFIVLHGTADAVTDPEDYTKMPRVKTRRMMHPMLFGEPDDNTEIVRNDIVSWLNDRCGGDKTQD</sequence>
<dbReference type="PANTHER" id="PTHR11614">
    <property type="entry name" value="PHOSPHOLIPASE-RELATED"/>
    <property type="match status" value="1"/>
</dbReference>
<evidence type="ECO:0000256" key="1">
    <source>
        <dbReference type="SAM" id="MobiDB-lite"/>
    </source>
</evidence>